<evidence type="ECO:0000313" key="2">
    <source>
        <dbReference type="Proteomes" id="UP000321570"/>
    </source>
</evidence>
<protein>
    <recommendedName>
        <fullName evidence="3">NR LBD domain-containing protein</fullName>
    </recommendedName>
</protein>
<dbReference type="AlphaFoldDB" id="A0A564YIV6"/>
<feature type="non-terminal residue" evidence="1">
    <location>
        <position position="1"/>
    </location>
</feature>
<sequence>DLILSVGDTKQRLELLKKIISTTVLRFETAVAPSYALPQVKILRVLSLIISNLIDQEWEIDNLKSLLLDLT</sequence>
<keyword evidence="2" id="KW-1185">Reference proteome</keyword>
<reference evidence="1 2" key="1">
    <citation type="submission" date="2019-07" db="EMBL/GenBank/DDBJ databases">
        <authorList>
            <person name="Jastrzebski P J."/>
            <person name="Paukszto L."/>
            <person name="Jastrzebski P J."/>
        </authorList>
    </citation>
    <scope>NUCLEOTIDE SEQUENCE [LARGE SCALE GENOMIC DNA]</scope>
    <source>
        <strain evidence="1 2">WMS-il1</strain>
    </source>
</reference>
<evidence type="ECO:0008006" key="3">
    <source>
        <dbReference type="Google" id="ProtNLM"/>
    </source>
</evidence>
<feature type="non-terminal residue" evidence="1">
    <location>
        <position position="71"/>
    </location>
</feature>
<name>A0A564YIV6_HYMDI</name>
<gene>
    <name evidence="1" type="ORF">WMSIL1_LOCUS6360</name>
</gene>
<dbReference type="Proteomes" id="UP000321570">
    <property type="component" value="Unassembled WGS sequence"/>
</dbReference>
<evidence type="ECO:0000313" key="1">
    <source>
        <dbReference type="EMBL" id="VUZ46533.1"/>
    </source>
</evidence>
<proteinExistence type="predicted"/>
<dbReference type="EMBL" id="CABIJS010000222">
    <property type="protein sequence ID" value="VUZ46533.1"/>
    <property type="molecule type" value="Genomic_DNA"/>
</dbReference>
<organism evidence="1 2">
    <name type="scientific">Hymenolepis diminuta</name>
    <name type="common">Rat tapeworm</name>
    <dbReference type="NCBI Taxonomy" id="6216"/>
    <lineage>
        <taxon>Eukaryota</taxon>
        <taxon>Metazoa</taxon>
        <taxon>Spiralia</taxon>
        <taxon>Lophotrochozoa</taxon>
        <taxon>Platyhelminthes</taxon>
        <taxon>Cestoda</taxon>
        <taxon>Eucestoda</taxon>
        <taxon>Cyclophyllidea</taxon>
        <taxon>Hymenolepididae</taxon>
        <taxon>Hymenolepis</taxon>
    </lineage>
</organism>
<accession>A0A564YIV6</accession>